<proteinExistence type="predicted"/>
<dbReference type="STRING" id="337451.A0A3S3P3Y7"/>
<keyword evidence="3" id="KW-1185">Reference proteome</keyword>
<feature type="compositionally biased region" description="Basic and acidic residues" evidence="1">
    <location>
        <begin position="203"/>
        <end position="213"/>
    </location>
</feature>
<dbReference type="InterPro" id="IPR050238">
    <property type="entry name" value="DNA_Rep/Repair_Clamp_Loader"/>
</dbReference>
<accession>A0A3S3P3Y7</accession>
<dbReference type="SUPFAM" id="SSF52540">
    <property type="entry name" value="P-loop containing nucleoside triphosphate hydrolases"/>
    <property type="match status" value="1"/>
</dbReference>
<feature type="region of interest" description="Disordered" evidence="1">
    <location>
        <begin position="88"/>
        <end position="163"/>
    </location>
</feature>
<sequence>MDISSRNNRTPQPHLAVKQRRSSGYEPSDTESEWQESPWNDTNKNNDQMDGVLVPEQPKTPPALARTISPLSRSQMQSLKPEYNLYSPVIASKASPTPRRFSKSPYKQRTDDRAISPDLGSHLRKNSSPFGVSERRRHISPYEATREEAEVEKNEPKGFNRKRSQTVPNRFLDSEKNEAGLQLSSFRVNERYNHNHRSRSAPKVKDREKEEQIIPASKERTPSPLEGSMIRKQKESGYGVAPVSEINEIIANAKLSRGPIPDDSTMESTDSIAQGDIFFSREVQTLQKSGVPRYNDFESNFAPKPKVVSERKNVAQQSSRGINGFDQTTQAVAASSGTSLSRTNMSTISAISKQSSKFSSSSSKMSDGSQSMNFRKFTENRQRNQKDVCFSCVRKGACRKSTSPETRRIDEASFIEKAFVVESLRQFWADEHQPSSLSGFICHKSQAQYLRQLISQKNCPHILFKGPSGSGKKALCMALLHEIYGNSAWEISHDLRYFHIQEPQEMQVVVPLTSSPHHVELNLKSSSKNARYELMALVKDIAGNRPCTLESDSNLKADFKGLIETFASFIVLHEVDKLADNVQHLIKWIMDCYMDACRIMLCCEDDTNILESVKSRCKFVEVDAPVTHEIMEVLIQTARKENFDLPLSFAAKIATKSKQNLRKALMALEACKAHNYPFIDEQPIPLGWEEILVELAAEILGDPSPKRLAVVEFPK</sequence>
<dbReference type="PANTHER" id="PTHR11669:SF25">
    <property type="entry name" value="OS02G0704966 PROTEIN"/>
    <property type="match status" value="1"/>
</dbReference>
<dbReference type="Gene3D" id="3.40.50.300">
    <property type="entry name" value="P-loop containing nucleotide triphosphate hydrolases"/>
    <property type="match status" value="1"/>
</dbReference>
<protein>
    <submittedName>
        <fullName evidence="2">Replication factor C</fullName>
    </submittedName>
</protein>
<feature type="region of interest" description="Disordered" evidence="1">
    <location>
        <begin position="1"/>
        <end position="76"/>
    </location>
</feature>
<dbReference type="FunFam" id="1.10.8.60:FF:000030">
    <property type="entry name" value="replication factor C subunit 3"/>
    <property type="match status" value="1"/>
</dbReference>
<feature type="compositionally biased region" description="Polar residues" evidence="1">
    <location>
        <begin position="1"/>
        <end position="11"/>
    </location>
</feature>
<evidence type="ECO:0000313" key="3">
    <source>
        <dbReference type="Proteomes" id="UP000283530"/>
    </source>
</evidence>
<dbReference type="AlphaFoldDB" id="A0A3S3P3Y7"/>
<dbReference type="Pfam" id="PF21960">
    <property type="entry name" value="RCF1-5-like_lid"/>
    <property type="match status" value="1"/>
</dbReference>
<dbReference type="Proteomes" id="UP000283530">
    <property type="component" value="Unassembled WGS sequence"/>
</dbReference>
<gene>
    <name evidence="2" type="ORF">CKAN_01114000</name>
</gene>
<dbReference type="PANTHER" id="PTHR11669">
    <property type="entry name" value="REPLICATION FACTOR C / DNA POLYMERASE III GAMMA-TAU SUBUNIT"/>
    <property type="match status" value="1"/>
</dbReference>
<feature type="compositionally biased region" description="Polar residues" evidence="1">
    <location>
        <begin position="35"/>
        <end position="48"/>
    </location>
</feature>
<evidence type="ECO:0000313" key="2">
    <source>
        <dbReference type="EMBL" id="RWR82423.1"/>
    </source>
</evidence>
<dbReference type="InterPro" id="IPR027417">
    <property type="entry name" value="P-loop_NTPase"/>
</dbReference>
<dbReference type="GO" id="GO:0005634">
    <property type="term" value="C:nucleus"/>
    <property type="evidence" value="ECO:0007669"/>
    <property type="project" value="TreeGrafter"/>
</dbReference>
<dbReference type="GO" id="GO:0005663">
    <property type="term" value="C:DNA replication factor C complex"/>
    <property type="evidence" value="ECO:0007669"/>
    <property type="project" value="TreeGrafter"/>
</dbReference>
<organism evidence="2 3">
    <name type="scientific">Cinnamomum micranthum f. kanehirae</name>
    <dbReference type="NCBI Taxonomy" id="337451"/>
    <lineage>
        <taxon>Eukaryota</taxon>
        <taxon>Viridiplantae</taxon>
        <taxon>Streptophyta</taxon>
        <taxon>Embryophyta</taxon>
        <taxon>Tracheophyta</taxon>
        <taxon>Spermatophyta</taxon>
        <taxon>Magnoliopsida</taxon>
        <taxon>Magnoliidae</taxon>
        <taxon>Laurales</taxon>
        <taxon>Lauraceae</taxon>
        <taxon>Cinnamomum</taxon>
    </lineage>
</organism>
<dbReference type="GO" id="GO:0003689">
    <property type="term" value="F:DNA clamp loader activity"/>
    <property type="evidence" value="ECO:0007669"/>
    <property type="project" value="TreeGrafter"/>
</dbReference>
<evidence type="ECO:0000256" key="1">
    <source>
        <dbReference type="SAM" id="MobiDB-lite"/>
    </source>
</evidence>
<feature type="compositionally biased region" description="Basic and acidic residues" evidence="1">
    <location>
        <begin position="144"/>
        <end position="158"/>
    </location>
</feature>
<dbReference type="OrthoDB" id="761538at2759"/>
<dbReference type="GO" id="GO:0006281">
    <property type="term" value="P:DNA repair"/>
    <property type="evidence" value="ECO:0007669"/>
    <property type="project" value="TreeGrafter"/>
</dbReference>
<feature type="region of interest" description="Disordered" evidence="1">
    <location>
        <begin position="191"/>
        <end position="213"/>
    </location>
</feature>
<dbReference type="GO" id="GO:0006261">
    <property type="term" value="P:DNA-templated DNA replication"/>
    <property type="evidence" value="ECO:0007669"/>
    <property type="project" value="TreeGrafter"/>
</dbReference>
<dbReference type="EMBL" id="QPKB01000004">
    <property type="protein sequence ID" value="RWR82423.1"/>
    <property type="molecule type" value="Genomic_DNA"/>
</dbReference>
<reference evidence="2 3" key="1">
    <citation type="journal article" date="2019" name="Nat. Plants">
        <title>Stout camphor tree genome fills gaps in understanding of flowering plant genome evolution.</title>
        <authorList>
            <person name="Chaw S.M."/>
            <person name="Liu Y.C."/>
            <person name="Wu Y.W."/>
            <person name="Wang H.Y."/>
            <person name="Lin C.I."/>
            <person name="Wu C.S."/>
            <person name="Ke H.M."/>
            <person name="Chang L.Y."/>
            <person name="Hsu C.Y."/>
            <person name="Yang H.T."/>
            <person name="Sudianto E."/>
            <person name="Hsu M.H."/>
            <person name="Wu K.P."/>
            <person name="Wang L.N."/>
            <person name="Leebens-Mack J.H."/>
            <person name="Tsai I.J."/>
        </authorList>
    </citation>
    <scope>NUCLEOTIDE SEQUENCE [LARGE SCALE GENOMIC DNA]</scope>
    <source>
        <strain evidence="3">cv. Chaw 1501</strain>
        <tissue evidence="2">Young leaves</tissue>
    </source>
</reference>
<comment type="caution">
    <text evidence="2">The sequence shown here is derived from an EMBL/GenBank/DDBJ whole genome shotgun (WGS) entry which is preliminary data.</text>
</comment>
<name>A0A3S3P3Y7_9MAGN</name>
<dbReference type="Gene3D" id="1.10.8.60">
    <property type="match status" value="1"/>
</dbReference>